<dbReference type="SUPFAM" id="SSF53254">
    <property type="entry name" value="Phosphoglycerate mutase-like"/>
    <property type="match status" value="1"/>
</dbReference>
<dbReference type="GO" id="GO:0005737">
    <property type="term" value="C:cytoplasm"/>
    <property type="evidence" value="ECO:0007669"/>
    <property type="project" value="InterPro"/>
</dbReference>
<reference evidence="1" key="1">
    <citation type="journal article" date="2020" name="mSystems">
        <title>Genome- and Community-Level Interaction Insights into Carbon Utilization and Element Cycling Functions of Hydrothermarchaeota in Hydrothermal Sediment.</title>
        <authorList>
            <person name="Zhou Z."/>
            <person name="Liu Y."/>
            <person name="Xu W."/>
            <person name="Pan J."/>
            <person name="Luo Z.H."/>
            <person name="Li M."/>
        </authorList>
    </citation>
    <scope>NUCLEOTIDE SEQUENCE [LARGE SCALE GENOMIC DNA]</scope>
    <source>
        <strain evidence="1">SpSt-500</strain>
    </source>
</reference>
<proteinExistence type="predicted"/>
<name>A0A832DEI6_9BACT</name>
<protein>
    <submittedName>
        <fullName evidence="1">Phosphohistidine phosphatase SixA</fullName>
    </submittedName>
</protein>
<dbReference type="NCBIfam" id="TIGR00249">
    <property type="entry name" value="sixA"/>
    <property type="match status" value="1"/>
</dbReference>
<comment type="caution">
    <text evidence="1">The sequence shown here is derived from an EMBL/GenBank/DDBJ whole genome shotgun (WGS) entry which is preliminary data.</text>
</comment>
<dbReference type="AlphaFoldDB" id="A0A832DEI6"/>
<dbReference type="CDD" id="cd07067">
    <property type="entry name" value="HP_PGM_like"/>
    <property type="match status" value="1"/>
</dbReference>
<sequence length="158" mass="17382">MNLFLIRHSISEKANPPKKDFERELTSEGVELIRNAANGWKKIVPSFDLILYSPYLRAEQTAKIIGDVYSIPDKLIKENNIAAGSSTGMLIDTLSIYNSENIAVVGHQPDLSHHISNFCSKNSLNISFAPAAIAKISFNGSAKFGNGRLEFLIPAEAY</sequence>
<dbReference type="Gene3D" id="3.40.50.1240">
    <property type="entry name" value="Phosphoglycerate mutase-like"/>
    <property type="match status" value="1"/>
</dbReference>
<accession>A0A832DEI6</accession>
<dbReference type="Pfam" id="PF00300">
    <property type="entry name" value="His_Phos_1"/>
    <property type="match status" value="1"/>
</dbReference>
<dbReference type="EMBL" id="DSVI01000004">
    <property type="protein sequence ID" value="HGT46723.1"/>
    <property type="molecule type" value="Genomic_DNA"/>
</dbReference>
<dbReference type="GO" id="GO:0101006">
    <property type="term" value="F:protein histidine phosphatase activity"/>
    <property type="evidence" value="ECO:0007669"/>
    <property type="project" value="InterPro"/>
</dbReference>
<gene>
    <name evidence="1" type="primary">sixA</name>
    <name evidence="1" type="ORF">ENS56_01655</name>
</gene>
<dbReference type="InterPro" id="IPR004449">
    <property type="entry name" value="SixA"/>
</dbReference>
<evidence type="ECO:0000313" key="1">
    <source>
        <dbReference type="EMBL" id="HGT46723.1"/>
    </source>
</evidence>
<organism evidence="1">
    <name type="scientific">Ignavibacterium album</name>
    <dbReference type="NCBI Taxonomy" id="591197"/>
    <lineage>
        <taxon>Bacteria</taxon>
        <taxon>Pseudomonadati</taxon>
        <taxon>Ignavibacteriota</taxon>
        <taxon>Ignavibacteria</taxon>
        <taxon>Ignavibacteriales</taxon>
        <taxon>Ignavibacteriaceae</taxon>
        <taxon>Ignavibacterium</taxon>
    </lineage>
</organism>
<dbReference type="InterPro" id="IPR029033">
    <property type="entry name" value="His_PPase_superfam"/>
</dbReference>
<dbReference type="InterPro" id="IPR013078">
    <property type="entry name" value="His_Pase_superF_clade-1"/>
</dbReference>